<dbReference type="Proteomes" id="UP000814128">
    <property type="component" value="Unassembled WGS sequence"/>
</dbReference>
<name>A0ACB8Q4H6_9AGAM</name>
<gene>
    <name evidence="1" type="ORF">K488DRAFT_92793</name>
</gene>
<keyword evidence="2" id="KW-1185">Reference proteome</keyword>
<organism evidence="1 2">
    <name type="scientific">Vararia minispora EC-137</name>
    <dbReference type="NCBI Taxonomy" id="1314806"/>
    <lineage>
        <taxon>Eukaryota</taxon>
        <taxon>Fungi</taxon>
        <taxon>Dikarya</taxon>
        <taxon>Basidiomycota</taxon>
        <taxon>Agaricomycotina</taxon>
        <taxon>Agaricomycetes</taxon>
        <taxon>Russulales</taxon>
        <taxon>Lachnocladiaceae</taxon>
        <taxon>Vararia</taxon>
    </lineage>
</organism>
<reference evidence="1" key="2">
    <citation type="journal article" date="2022" name="New Phytol.">
        <title>Evolutionary transition to the ectomycorrhizal habit in the genomes of a hyperdiverse lineage of mushroom-forming fungi.</title>
        <authorList>
            <person name="Looney B."/>
            <person name="Miyauchi S."/>
            <person name="Morin E."/>
            <person name="Drula E."/>
            <person name="Courty P.E."/>
            <person name="Kohler A."/>
            <person name="Kuo A."/>
            <person name="LaButti K."/>
            <person name="Pangilinan J."/>
            <person name="Lipzen A."/>
            <person name="Riley R."/>
            <person name="Andreopoulos W."/>
            <person name="He G."/>
            <person name="Johnson J."/>
            <person name="Nolan M."/>
            <person name="Tritt A."/>
            <person name="Barry K.W."/>
            <person name="Grigoriev I.V."/>
            <person name="Nagy L.G."/>
            <person name="Hibbett D."/>
            <person name="Henrissat B."/>
            <person name="Matheny P.B."/>
            <person name="Labbe J."/>
            <person name="Martin F.M."/>
        </authorList>
    </citation>
    <scope>NUCLEOTIDE SEQUENCE</scope>
    <source>
        <strain evidence="1">EC-137</strain>
    </source>
</reference>
<sequence>MGKQRPNWYTGVFRALLKHGIEHGANVHSQADNGWTALHFAVDSDRADAACLLIQNGANVNAQNSVGQTALHIAVSRGYSRADCARVLLEHNANTDIRDDNGRTALEIAQDGAIPLENEQDTISYSDMEWRYRRRKIADLLIEHKKAMTEMTRASAPIKSSSRVMEHLPMKETGRRLLRLRELT</sequence>
<reference evidence="1" key="1">
    <citation type="submission" date="2021-02" db="EMBL/GenBank/DDBJ databases">
        <authorList>
            <consortium name="DOE Joint Genome Institute"/>
            <person name="Ahrendt S."/>
            <person name="Looney B.P."/>
            <person name="Miyauchi S."/>
            <person name="Morin E."/>
            <person name="Drula E."/>
            <person name="Courty P.E."/>
            <person name="Chicoki N."/>
            <person name="Fauchery L."/>
            <person name="Kohler A."/>
            <person name="Kuo A."/>
            <person name="Labutti K."/>
            <person name="Pangilinan J."/>
            <person name="Lipzen A."/>
            <person name="Riley R."/>
            <person name="Andreopoulos W."/>
            <person name="He G."/>
            <person name="Johnson J."/>
            <person name="Barry K.W."/>
            <person name="Grigoriev I.V."/>
            <person name="Nagy L."/>
            <person name="Hibbett D."/>
            <person name="Henrissat B."/>
            <person name="Matheny P.B."/>
            <person name="Labbe J."/>
            <person name="Martin F."/>
        </authorList>
    </citation>
    <scope>NUCLEOTIDE SEQUENCE</scope>
    <source>
        <strain evidence="1">EC-137</strain>
    </source>
</reference>
<evidence type="ECO:0000313" key="2">
    <source>
        <dbReference type="Proteomes" id="UP000814128"/>
    </source>
</evidence>
<protein>
    <submittedName>
        <fullName evidence="1">Ankyrin repeat-containing domain protein</fullName>
    </submittedName>
</protein>
<dbReference type="EMBL" id="MU274767">
    <property type="protein sequence ID" value="KAI0026350.1"/>
    <property type="molecule type" value="Genomic_DNA"/>
</dbReference>
<accession>A0ACB8Q4H6</accession>
<proteinExistence type="predicted"/>
<comment type="caution">
    <text evidence="1">The sequence shown here is derived from an EMBL/GenBank/DDBJ whole genome shotgun (WGS) entry which is preliminary data.</text>
</comment>
<evidence type="ECO:0000313" key="1">
    <source>
        <dbReference type="EMBL" id="KAI0026350.1"/>
    </source>
</evidence>